<gene>
    <name evidence="1" type="ORF">CC80DRAFT_588010</name>
</gene>
<accession>A0A6A5UG90</accession>
<protein>
    <submittedName>
        <fullName evidence="1">Uncharacterized protein</fullName>
    </submittedName>
</protein>
<evidence type="ECO:0000313" key="2">
    <source>
        <dbReference type="Proteomes" id="UP000800035"/>
    </source>
</evidence>
<dbReference type="Proteomes" id="UP000800035">
    <property type="component" value="Unassembled WGS sequence"/>
</dbReference>
<evidence type="ECO:0000313" key="1">
    <source>
        <dbReference type="EMBL" id="KAF1963644.1"/>
    </source>
</evidence>
<dbReference type="AlphaFoldDB" id="A0A6A5UG90"/>
<name>A0A6A5UG90_9PLEO</name>
<sequence>MATAKVEGRQDSVYFTDPSDPVTDDNPIVIRGFRYFIDHCNPRQLDLFQKFIITETLQTPKLKVGHNAMDWLMDGKVMEQIIMLFDYCAAHPNTTIHLHVPCFHFDANNPATAFMRTGYLLLHVFRNINNWNNPKFTNLFFPPLWHNVRDQVLNASNGRYRDAIIKMGKTVKNLRFMPSKEAMDDGFVNACRRSHWGSYCSEKEFQIWIDMAKEWYEDGI</sequence>
<proteinExistence type="predicted"/>
<keyword evidence="2" id="KW-1185">Reference proteome</keyword>
<dbReference type="EMBL" id="ML976977">
    <property type="protein sequence ID" value="KAF1963644.1"/>
    <property type="molecule type" value="Genomic_DNA"/>
</dbReference>
<organism evidence="1 2">
    <name type="scientific">Byssothecium circinans</name>
    <dbReference type="NCBI Taxonomy" id="147558"/>
    <lineage>
        <taxon>Eukaryota</taxon>
        <taxon>Fungi</taxon>
        <taxon>Dikarya</taxon>
        <taxon>Ascomycota</taxon>
        <taxon>Pezizomycotina</taxon>
        <taxon>Dothideomycetes</taxon>
        <taxon>Pleosporomycetidae</taxon>
        <taxon>Pleosporales</taxon>
        <taxon>Massarineae</taxon>
        <taxon>Massarinaceae</taxon>
        <taxon>Byssothecium</taxon>
    </lineage>
</organism>
<feature type="non-terminal residue" evidence="1">
    <location>
        <position position="1"/>
    </location>
</feature>
<reference evidence="1" key="1">
    <citation type="journal article" date="2020" name="Stud. Mycol.">
        <title>101 Dothideomycetes genomes: a test case for predicting lifestyles and emergence of pathogens.</title>
        <authorList>
            <person name="Haridas S."/>
            <person name="Albert R."/>
            <person name="Binder M."/>
            <person name="Bloem J."/>
            <person name="Labutti K."/>
            <person name="Salamov A."/>
            <person name="Andreopoulos B."/>
            <person name="Baker S."/>
            <person name="Barry K."/>
            <person name="Bills G."/>
            <person name="Bluhm B."/>
            <person name="Cannon C."/>
            <person name="Castanera R."/>
            <person name="Culley D."/>
            <person name="Daum C."/>
            <person name="Ezra D."/>
            <person name="Gonzalez J."/>
            <person name="Henrissat B."/>
            <person name="Kuo A."/>
            <person name="Liang C."/>
            <person name="Lipzen A."/>
            <person name="Lutzoni F."/>
            <person name="Magnuson J."/>
            <person name="Mondo S."/>
            <person name="Nolan M."/>
            <person name="Ohm R."/>
            <person name="Pangilinan J."/>
            <person name="Park H.-J."/>
            <person name="Ramirez L."/>
            <person name="Alfaro M."/>
            <person name="Sun H."/>
            <person name="Tritt A."/>
            <person name="Yoshinaga Y."/>
            <person name="Zwiers L.-H."/>
            <person name="Turgeon B."/>
            <person name="Goodwin S."/>
            <person name="Spatafora J."/>
            <person name="Crous P."/>
            <person name="Grigoriev I."/>
        </authorList>
    </citation>
    <scope>NUCLEOTIDE SEQUENCE</scope>
    <source>
        <strain evidence="1">CBS 675.92</strain>
    </source>
</reference>